<gene>
    <name evidence="5" type="ORF">K5I29_04835</name>
</gene>
<organism evidence="5 6">
    <name type="scientific">Flavobacterium agricola</name>
    <dbReference type="NCBI Taxonomy" id="2870839"/>
    <lineage>
        <taxon>Bacteria</taxon>
        <taxon>Pseudomonadati</taxon>
        <taxon>Bacteroidota</taxon>
        <taxon>Flavobacteriia</taxon>
        <taxon>Flavobacteriales</taxon>
        <taxon>Flavobacteriaceae</taxon>
        <taxon>Flavobacterium</taxon>
    </lineage>
</organism>
<dbReference type="PROSITE" id="PS51724">
    <property type="entry name" value="SPOR"/>
    <property type="match status" value="1"/>
</dbReference>
<dbReference type="Pfam" id="PF05036">
    <property type="entry name" value="SPOR"/>
    <property type="match status" value="1"/>
</dbReference>
<evidence type="ECO:0000313" key="6">
    <source>
        <dbReference type="Proteomes" id="UP001163328"/>
    </source>
</evidence>
<dbReference type="EC" id="3.5.1.28" evidence="2"/>
<dbReference type="Gene3D" id="3.30.70.1070">
    <property type="entry name" value="Sporulation related repeat"/>
    <property type="match status" value="1"/>
</dbReference>
<reference evidence="5" key="1">
    <citation type="submission" date="2021-08" db="EMBL/GenBank/DDBJ databases">
        <title>Flavobacterium sp. strain CC-SYL302.</title>
        <authorList>
            <person name="Lin S.-Y."/>
            <person name="Lee T.-H."/>
            <person name="Young C.-C."/>
        </authorList>
    </citation>
    <scope>NUCLEOTIDE SEQUENCE</scope>
    <source>
        <strain evidence="5">CC-SYL302</strain>
    </source>
</reference>
<dbReference type="SUPFAM" id="SSF110997">
    <property type="entry name" value="Sporulation related repeat"/>
    <property type="match status" value="1"/>
</dbReference>
<sequence>MKKNYILTLLIVLFFVPICVTAQNGKFKVVLDAGHGGKDPGAIANGVKEKDVVLATTLLVGEMLEKEKDIEVVYTRKTDVFIELANRPKIANAAHANVFVSIHCNSAAKAPAAHGTETFVMGVTKNASNLEVARRENEVITLESDYKIKYDGYDPKSPESVIGTSILQEDNLIQSIELAAALEKNFEGANRYSRGVKQAGFLVLRDIYMPRVLIELGFLTNKNEAKYLDSAAGQRKLAQQIANSIISYKKEYYGGDNLLIADTAPSTTIATNVSDSKAINNVEFKVQISASGKKLELKAQNFKGLSPISIESAGNLYRYYYGSTSSYDAAKELLKQAQAKGYDSAFVVAYKDGKKVSVSEALK</sequence>
<protein>
    <recommendedName>
        <fullName evidence="2">N-acetylmuramoyl-L-alanine amidase</fullName>
        <ecNumber evidence="2">3.5.1.28</ecNumber>
    </recommendedName>
</protein>
<dbReference type="Pfam" id="PF01520">
    <property type="entry name" value="Amidase_3"/>
    <property type="match status" value="1"/>
</dbReference>
<evidence type="ECO:0000259" key="4">
    <source>
        <dbReference type="PROSITE" id="PS51724"/>
    </source>
</evidence>
<dbReference type="SUPFAM" id="SSF53187">
    <property type="entry name" value="Zn-dependent exopeptidases"/>
    <property type="match status" value="1"/>
</dbReference>
<dbReference type="InterPro" id="IPR007730">
    <property type="entry name" value="SPOR-like_dom"/>
</dbReference>
<dbReference type="PANTHER" id="PTHR30404:SF0">
    <property type="entry name" value="N-ACETYLMURAMOYL-L-ALANINE AMIDASE AMIC"/>
    <property type="match status" value="1"/>
</dbReference>
<comment type="catalytic activity">
    <reaction evidence="1">
        <text>Hydrolyzes the link between N-acetylmuramoyl residues and L-amino acid residues in certain cell-wall glycopeptides.</text>
        <dbReference type="EC" id="3.5.1.28"/>
    </reaction>
</comment>
<proteinExistence type="predicted"/>
<evidence type="ECO:0000256" key="1">
    <source>
        <dbReference type="ARBA" id="ARBA00001561"/>
    </source>
</evidence>
<accession>A0ABY6M131</accession>
<dbReference type="SMART" id="SM00646">
    <property type="entry name" value="Ami_3"/>
    <property type="match status" value="1"/>
</dbReference>
<dbReference type="CDD" id="cd02696">
    <property type="entry name" value="MurNAc-LAA"/>
    <property type="match status" value="1"/>
</dbReference>
<name>A0ABY6M131_9FLAO</name>
<dbReference type="RefSeq" id="WP_264434730.1">
    <property type="nucleotide sequence ID" value="NZ_CP081495.1"/>
</dbReference>
<keyword evidence="3" id="KW-0378">Hydrolase</keyword>
<dbReference type="InterPro" id="IPR050695">
    <property type="entry name" value="N-acetylmuramoyl_amidase_3"/>
</dbReference>
<dbReference type="InterPro" id="IPR002508">
    <property type="entry name" value="MurNAc-LAA_cat"/>
</dbReference>
<evidence type="ECO:0000313" key="5">
    <source>
        <dbReference type="EMBL" id="UYW02231.1"/>
    </source>
</evidence>
<feature type="domain" description="SPOR" evidence="4">
    <location>
        <begin position="271"/>
        <end position="350"/>
    </location>
</feature>
<evidence type="ECO:0000256" key="2">
    <source>
        <dbReference type="ARBA" id="ARBA00011901"/>
    </source>
</evidence>
<evidence type="ECO:0000256" key="3">
    <source>
        <dbReference type="ARBA" id="ARBA00022801"/>
    </source>
</evidence>
<dbReference type="Gene3D" id="3.40.630.40">
    <property type="entry name" value="Zn-dependent exopeptidases"/>
    <property type="match status" value="1"/>
</dbReference>
<dbReference type="InterPro" id="IPR036680">
    <property type="entry name" value="SPOR-like_sf"/>
</dbReference>
<dbReference type="EMBL" id="CP081495">
    <property type="protein sequence ID" value="UYW02231.1"/>
    <property type="molecule type" value="Genomic_DNA"/>
</dbReference>
<keyword evidence="6" id="KW-1185">Reference proteome</keyword>
<dbReference type="Proteomes" id="UP001163328">
    <property type="component" value="Chromosome"/>
</dbReference>
<dbReference type="PANTHER" id="PTHR30404">
    <property type="entry name" value="N-ACETYLMURAMOYL-L-ALANINE AMIDASE"/>
    <property type="match status" value="1"/>
</dbReference>